<proteinExistence type="predicted"/>
<dbReference type="OrthoDB" id="10251508at2759"/>
<keyword evidence="1" id="KW-0472">Membrane</keyword>
<accession>A0A2V3IT96</accession>
<protein>
    <submittedName>
        <fullName evidence="2">Uncharacterized protein</fullName>
    </submittedName>
</protein>
<evidence type="ECO:0000256" key="1">
    <source>
        <dbReference type="SAM" id="Phobius"/>
    </source>
</evidence>
<sequence length="636" mass="70394">MSRRYRGLRAELSTILAVDEFAQRPLQQDLPPPNEPISSHLANLILRATNHPDEARTVYAYLPAIILRIFGFAPGQGWLETCSELPSRDRDALVSIVLPDGPLHTFCKEHTRPRSTKIDFGHDMRFEFARRNLPPLTNAALDSDRIPTPGSRSYLAPLLASSLRNKADDVIFLSPLDYFVICMIASPTQKFVNAPGSSSVKIPKRSRSIPSLRAQYNQVITAYAALRSANASVDSDDIFILACLDYLFIPWITALPSNLPYLSTSAADAVASLLLALAPTSPKDLDLDLETDDSTLGNHYMVDIHLFTNCGVLYRLTASMLENLFSNFDASAPIFPLNSYIRVLAMLIAPWRQSVRSTVSLMLLPKPKPSKGKRPSRTSMAALSSTLSSINAHLPSSASPGNATAVRDSEWREQLRSRQTLIDKHLLRTAVVLAANMHVASVADGSRVMALLADAAQGARLYSITLPNDDPDRLEELQLCLDALRGQRSRLQRKNGSREKNFIPILASNLGDKTKNGGVFSGISEMVGVGSAQVLSQVNGESLSTTKRRLKDFKENWMGRGRSQEVPFIGSVWDRPIAGNESEMMVIFAYWIALRLEPRLGYLPNTRFLGQYWVWIMTAIIFVVSWVTKRVVSSLG</sequence>
<keyword evidence="1" id="KW-1133">Transmembrane helix</keyword>
<feature type="transmembrane region" description="Helical" evidence="1">
    <location>
        <begin position="612"/>
        <end position="632"/>
    </location>
</feature>
<keyword evidence="3" id="KW-1185">Reference proteome</keyword>
<comment type="caution">
    <text evidence="2">The sequence shown here is derived from an EMBL/GenBank/DDBJ whole genome shotgun (WGS) entry which is preliminary data.</text>
</comment>
<name>A0A2V3IT96_9FLOR</name>
<gene>
    <name evidence="2" type="ORF">BWQ96_04861</name>
</gene>
<dbReference type="Proteomes" id="UP000247409">
    <property type="component" value="Unassembled WGS sequence"/>
</dbReference>
<keyword evidence="1" id="KW-0812">Transmembrane</keyword>
<evidence type="ECO:0000313" key="2">
    <source>
        <dbReference type="EMBL" id="PXF45341.1"/>
    </source>
</evidence>
<dbReference type="AlphaFoldDB" id="A0A2V3IT96"/>
<reference evidence="2 3" key="1">
    <citation type="journal article" date="2018" name="Mol. Biol. Evol.">
        <title>Analysis of the draft genome of the red seaweed Gracilariopsis chorda provides insights into genome size evolution in Rhodophyta.</title>
        <authorList>
            <person name="Lee J."/>
            <person name="Yang E.C."/>
            <person name="Graf L."/>
            <person name="Yang J.H."/>
            <person name="Qiu H."/>
            <person name="Zel Zion U."/>
            <person name="Chan C.X."/>
            <person name="Stephens T.G."/>
            <person name="Weber A.P.M."/>
            <person name="Boo G.H."/>
            <person name="Boo S.M."/>
            <person name="Kim K.M."/>
            <person name="Shin Y."/>
            <person name="Jung M."/>
            <person name="Lee S.J."/>
            <person name="Yim H.S."/>
            <person name="Lee J.H."/>
            <person name="Bhattacharya D."/>
            <person name="Yoon H.S."/>
        </authorList>
    </citation>
    <scope>NUCLEOTIDE SEQUENCE [LARGE SCALE GENOMIC DNA]</scope>
    <source>
        <strain evidence="2 3">SKKU-2015</strain>
        <tissue evidence="2">Whole body</tissue>
    </source>
</reference>
<evidence type="ECO:0000313" key="3">
    <source>
        <dbReference type="Proteomes" id="UP000247409"/>
    </source>
</evidence>
<dbReference type="EMBL" id="NBIV01000062">
    <property type="protein sequence ID" value="PXF45341.1"/>
    <property type="molecule type" value="Genomic_DNA"/>
</dbReference>
<organism evidence="2 3">
    <name type="scientific">Gracilariopsis chorda</name>
    <dbReference type="NCBI Taxonomy" id="448386"/>
    <lineage>
        <taxon>Eukaryota</taxon>
        <taxon>Rhodophyta</taxon>
        <taxon>Florideophyceae</taxon>
        <taxon>Rhodymeniophycidae</taxon>
        <taxon>Gracilariales</taxon>
        <taxon>Gracilariaceae</taxon>
        <taxon>Gracilariopsis</taxon>
    </lineage>
</organism>